<keyword evidence="4" id="KW-1185">Reference proteome</keyword>
<dbReference type="InterPro" id="IPR013424">
    <property type="entry name" value="Ice-binding_C"/>
</dbReference>
<feature type="signal peptide" evidence="1">
    <location>
        <begin position="1"/>
        <end position="25"/>
    </location>
</feature>
<gene>
    <name evidence="3" type="ORF">PL9631_760029</name>
</gene>
<accession>A0A7Z9BYU6</accession>
<dbReference type="EMBL" id="CZCS02000219">
    <property type="protein sequence ID" value="VXD23753.1"/>
    <property type="molecule type" value="Genomic_DNA"/>
</dbReference>
<protein>
    <recommendedName>
        <fullName evidence="2">Ice-binding protein C-terminal domain-containing protein</fullName>
    </recommendedName>
</protein>
<organism evidence="3 4">
    <name type="scientific">Planktothrix paucivesiculata PCC 9631</name>
    <dbReference type="NCBI Taxonomy" id="671071"/>
    <lineage>
        <taxon>Bacteria</taxon>
        <taxon>Bacillati</taxon>
        <taxon>Cyanobacteriota</taxon>
        <taxon>Cyanophyceae</taxon>
        <taxon>Oscillatoriophycideae</taxon>
        <taxon>Oscillatoriales</taxon>
        <taxon>Microcoleaceae</taxon>
        <taxon>Planktothrix</taxon>
    </lineage>
</organism>
<feature type="domain" description="Ice-binding protein C-terminal" evidence="2">
    <location>
        <begin position="234"/>
        <end position="256"/>
    </location>
</feature>
<dbReference type="OrthoDB" id="488914at2"/>
<evidence type="ECO:0000313" key="3">
    <source>
        <dbReference type="EMBL" id="VXD23753.1"/>
    </source>
</evidence>
<keyword evidence="1" id="KW-0732">Signal</keyword>
<evidence type="ECO:0000313" key="4">
    <source>
        <dbReference type="Proteomes" id="UP000182190"/>
    </source>
</evidence>
<dbReference type="AlphaFoldDB" id="A0A7Z9BYU6"/>
<feature type="chain" id="PRO_5030579779" description="Ice-binding protein C-terminal domain-containing protein" evidence="1">
    <location>
        <begin position="26"/>
        <end position="259"/>
    </location>
</feature>
<dbReference type="RefSeq" id="WP_083621486.1">
    <property type="nucleotide sequence ID" value="NZ_LR735018.1"/>
</dbReference>
<dbReference type="NCBIfam" id="NF041929">
    <property type="entry name" value="Xrt_dep_XDP2"/>
    <property type="match status" value="1"/>
</dbReference>
<evidence type="ECO:0000256" key="1">
    <source>
        <dbReference type="SAM" id="SignalP"/>
    </source>
</evidence>
<sequence length="259" mass="26885">MKTKLFTTLISTLALTGICATSAQAFTFKTNYTADANKAKGDIYLNSVEFGGQVHTDLALVNKVNILQNDVWKGGDTGAASADKADLGTVGLVEENLSSAGAVQAQGNRYLSSIIDTEEYGKFSMDLFFDQPVNNILAWERMNSDTSLMDIIALDADGGTIGNLLTLGKGAFGWTQAGYSLDTTEIGGAQKVGSVGVSLADLGIGGKSIAGLRVSSKGAGYFGPDWKIMGTQAAVPEPATVLGLGLVGAALAMSRRKKA</sequence>
<comment type="caution">
    <text evidence="3">The sequence shown here is derived from an EMBL/GenBank/DDBJ whole genome shotgun (WGS) entry which is preliminary data.</text>
</comment>
<evidence type="ECO:0000259" key="2">
    <source>
        <dbReference type="Pfam" id="PF07589"/>
    </source>
</evidence>
<dbReference type="Proteomes" id="UP000182190">
    <property type="component" value="Unassembled WGS sequence"/>
</dbReference>
<dbReference type="Pfam" id="PF07589">
    <property type="entry name" value="PEP-CTERM"/>
    <property type="match status" value="1"/>
</dbReference>
<proteinExistence type="predicted"/>
<name>A0A7Z9BYU6_9CYAN</name>
<dbReference type="NCBIfam" id="TIGR02595">
    <property type="entry name" value="PEP_CTERM"/>
    <property type="match status" value="1"/>
</dbReference>
<reference evidence="3" key="1">
    <citation type="submission" date="2019-10" db="EMBL/GenBank/DDBJ databases">
        <authorList>
            <consortium name="Genoscope - CEA"/>
            <person name="William W."/>
        </authorList>
    </citation>
    <scope>NUCLEOTIDE SEQUENCE [LARGE SCALE GENOMIC DNA]</scope>
    <source>
        <strain evidence="3">BBR_PRJEB10994</strain>
    </source>
</reference>